<proteinExistence type="predicted"/>
<dbReference type="EMBL" id="QBKP01000014">
    <property type="protein sequence ID" value="PTX46995.1"/>
    <property type="molecule type" value="Genomic_DNA"/>
</dbReference>
<name>A0A2T6AT47_9RHOB</name>
<protein>
    <submittedName>
        <fullName evidence="1">Uncharacterized protein</fullName>
    </submittedName>
</protein>
<comment type="caution">
    <text evidence="1">The sequence shown here is derived from an EMBL/GenBank/DDBJ whole genome shotgun (WGS) entry which is preliminary data.</text>
</comment>
<dbReference type="Proteomes" id="UP000244224">
    <property type="component" value="Unassembled WGS sequence"/>
</dbReference>
<dbReference type="AlphaFoldDB" id="A0A2T6AT47"/>
<accession>A0A2T6AT47</accession>
<evidence type="ECO:0000313" key="1">
    <source>
        <dbReference type="EMBL" id="PTX46995.1"/>
    </source>
</evidence>
<gene>
    <name evidence="1" type="ORF">C8N34_11415</name>
</gene>
<dbReference type="RefSeq" id="WP_108130007.1">
    <property type="nucleotide sequence ID" value="NZ_VLLH01000014.1"/>
</dbReference>
<reference evidence="1 2" key="1">
    <citation type="submission" date="2018-04" db="EMBL/GenBank/DDBJ databases">
        <title>Genomic Encyclopedia of Archaeal and Bacterial Type Strains, Phase II (KMG-II): from individual species to whole genera.</title>
        <authorList>
            <person name="Goeker M."/>
        </authorList>
    </citation>
    <scope>NUCLEOTIDE SEQUENCE [LARGE SCALE GENOMIC DNA]</scope>
    <source>
        <strain evidence="1 2">DSM 21823</strain>
    </source>
</reference>
<keyword evidence="2" id="KW-1185">Reference proteome</keyword>
<sequence length="69" mass="7400">MLVRKADVLAAGFCGPGMKAWCRQHGIDSRQINDGVPAELLLATGCALAEAVVAKARERQVLEADDVHR</sequence>
<organism evidence="1 2">
    <name type="scientific">Gemmobacter caeni</name>
    <dbReference type="NCBI Taxonomy" id="589035"/>
    <lineage>
        <taxon>Bacteria</taxon>
        <taxon>Pseudomonadati</taxon>
        <taxon>Pseudomonadota</taxon>
        <taxon>Alphaproteobacteria</taxon>
        <taxon>Rhodobacterales</taxon>
        <taxon>Paracoccaceae</taxon>
        <taxon>Gemmobacter</taxon>
    </lineage>
</organism>
<evidence type="ECO:0000313" key="2">
    <source>
        <dbReference type="Proteomes" id="UP000244224"/>
    </source>
</evidence>